<protein>
    <submittedName>
        <fullName evidence="1">DEHA2G02904p</fullName>
    </submittedName>
</protein>
<dbReference type="InParanoid" id="Q6BJF2"/>
<dbReference type="HOGENOM" id="CLU_1421383_0_0_1"/>
<gene>
    <name evidence="1" type="ordered locus">DEHA2G02904g</name>
</gene>
<proteinExistence type="predicted"/>
<evidence type="ECO:0000313" key="2">
    <source>
        <dbReference type="Proteomes" id="UP000000599"/>
    </source>
</evidence>
<accession>Q6BJF2</accession>
<dbReference type="VEuPathDB" id="FungiDB:DEHA2G02904g"/>
<dbReference type="Proteomes" id="UP000000599">
    <property type="component" value="Chromosome G"/>
</dbReference>
<dbReference type="RefSeq" id="XP_461669.2">
    <property type="nucleotide sequence ID" value="XM_461669.1"/>
</dbReference>
<dbReference type="EMBL" id="CR382139">
    <property type="protein sequence ID" value="CAG90117.2"/>
    <property type="molecule type" value="Genomic_DNA"/>
</dbReference>
<keyword evidence="2" id="KW-1185">Reference proteome</keyword>
<name>Q6BJF2_DEBHA</name>
<dbReference type="AlphaFoldDB" id="Q6BJF2"/>
<dbReference type="GeneID" id="2904537"/>
<dbReference type="KEGG" id="dha:DEHA2G02904g"/>
<reference evidence="1 2" key="1">
    <citation type="journal article" date="2004" name="Nature">
        <title>Genome evolution in yeasts.</title>
        <authorList>
            <consortium name="Genolevures"/>
            <person name="Dujon B."/>
            <person name="Sherman D."/>
            <person name="Fischer G."/>
            <person name="Durrens P."/>
            <person name="Casaregola S."/>
            <person name="Lafontaine I."/>
            <person name="de Montigny J."/>
            <person name="Marck C."/>
            <person name="Neuveglise C."/>
            <person name="Talla E."/>
            <person name="Goffard N."/>
            <person name="Frangeul L."/>
            <person name="Aigle M."/>
            <person name="Anthouard V."/>
            <person name="Babour A."/>
            <person name="Barbe V."/>
            <person name="Barnay S."/>
            <person name="Blanchin S."/>
            <person name="Beckerich J.M."/>
            <person name="Beyne E."/>
            <person name="Bleykasten C."/>
            <person name="Boisrame A."/>
            <person name="Boyer J."/>
            <person name="Cattolico L."/>
            <person name="Confanioleri F."/>
            <person name="de Daruvar A."/>
            <person name="Despons L."/>
            <person name="Fabre E."/>
            <person name="Fairhead C."/>
            <person name="Ferry-Dumazet H."/>
            <person name="Groppi A."/>
            <person name="Hantraye F."/>
            <person name="Hennequin C."/>
            <person name="Jauniaux N."/>
            <person name="Joyet P."/>
            <person name="Kachouri R."/>
            <person name="Kerrest A."/>
            <person name="Koszul R."/>
            <person name="Lemaire M."/>
            <person name="Lesur I."/>
            <person name="Ma L."/>
            <person name="Muller H."/>
            <person name="Nicaud J.M."/>
            <person name="Nikolski M."/>
            <person name="Oztas S."/>
            <person name="Ozier-Kalogeropoulos O."/>
            <person name="Pellenz S."/>
            <person name="Potier S."/>
            <person name="Richard G.F."/>
            <person name="Straub M.L."/>
            <person name="Suleau A."/>
            <person name="Swennene D."/>
            <person name="Tekaia F."/>
            <person name="Wesolowski-Louvel M."/>
            <person name="Westhof E."/>
            <person name="Wirth B."/>
            <person name="Zeniou-Meyer M."/>
            <person name="Zivanovic I."/>
            <person name="Bolotin-Fukuhara M."/>
            <person name="Thierry A."/>
            <person name="Bouchier C."/>
            <person name="Caudron B."/>
            <person name="Scarpelli C."/>
            <person name="Gaillardin C."/>
            <person name="Weissenbach J."/>
            <person name="Wincker P."/>
            <person name="Souciet J.L."/>
        </authorList>
    </citation>
    <scope>NUCLEOTIDE SEQUENCE [LARGE SCALE GENOMIC DNA]</scope>
    <source>
        <strain evidence="2">ATCC 36239 / CBS 767 / BCRC 21394 / JCM 1990 / NBRC 0083 / IGC 2968</strain>
    </source>
</reference>
<evidence type="ECO:0000313" key="1">
    <source>
        <dbReference type="EMBL" id="CAG90117.2"/>
    </source>
</evidence>
<organism evidence="1 2">
    <name type="scientific">Debaryomyces hansenii (strain ATCC 36239 / CBS 767 / BCRC 21394 / JCM 1990 / NBRC 0083 / IGC 2968)</name>
    <name type="common">Yeast</name>
    <name type="synonym">Torulaspora hansenii</name>
    <dbReference type="NCBI Taxonomy" id="284592"/>
    <lineage>
        <taxon>Eukaryota</taxon>
        <taxon>Fungi</taxon>
        <taxon>Dikarya</taxon>
        <taxon>Ascomycota</taxon>
        <taxon>Saccharomycotina</taxon>
        <taxon>Pichiomycetes</taxon>
        <taxon>Debaryomycetaceae</taxon>
        <taxon>Debaryomyces</taxon>
    </lineage>
</organism>
<sequence length="191" mass="22117">MFSLVDIEPEIIIRSDHGSVHDIHEIAGKLKHRSACSSCSASIVYLFDWCSGDSRHQNICLYSLWGVLICDHDIVEEDALDELADEYSNFWQAEKWLGYEDREGIHMCSFVQEIYSGYCGNSRDMANALKMFADMIEEDPDYLKFKPYIREVFERTVHSLRLVSEAGDPHEGTQMHYIFSKIELTDFTIEL</sequence>